<keyword evidence="3" id="KW-1185">Reference proteome</keyword>
<sequence length="74" mass="7799">MTRFLPQRLPAVQGPTAGGRSDGFVGRFMVPNTVTTVCFCAVAKAPARGAVGRCTAARRRALIPRKGVTEARVA</sequence>
<organism evidence="2 3">
    <name type="scientific">Roseovarius marisflavi</name>
    <dbReference type="NCBI Taxonomy" id="1054996"/>
    <lineage>
        <taxon>Bacteria</taxon>
        <taxon>Pseudomonadati</taxon>
        <taxon>Pseudomonadota</taxon>
        <taxon>Alphaproteobacteria</taxon>
        <taxon>Rhodobacterales</taxon>
        <taxon>Roseobacteraceae</taxon>
        <taxon>Roseovarius</taxon>
    </lineage>
</organism>
<evidence type="ECO:0000313" key="3">
    <source>
        <dbReference type="Proteomes" id="UP000184191"/>
    </source>
</evidence>
<dbReference type="STRING" id="1054996.SAMN05444414_101369"/>
<evidence type="ECO:0000256" key="1">
    <source>
        <dbReference type="SAM" id="MobiDB-lite"/>
    </source>
</evidence>
<dbReference type="Proteomes" id="UP000184191">
    <property type="component" value="Unassembled WGS sequence"/>
</dbReference>
<protein>
    <submittedName>
        <fullName evidence="2">Uncharacterized protein</fullName>
    </submittedName>
</protein>
<name>A0A1M6VKR0_9RHOB</name>
<dbReference type="EMBL" id="FRBN01000001">
    <property type="protein sequence ID" value="SHK81951.1"/>
    <property type="molecule type" value="Genomic_DNA"/>
</dbReference>
<dbReference type="AlphaFoldDB" id="A0A1M6VKR0"/>
<reference evidence="3" key="1">
    <citation type="submission" date="2016-11" db="EMBL/GenBank/DDBJ databases">
        <authorList>
            <person name="Varghese N."/>
            <person name="Submissions S."/>
        </authorList>
    </citation>
    <scope>NUCLEOTIDE SEQUENCE [LARGE SCALE GENOMIC DNA]</scope>
    <source>
        <strain evidence="3">DSM 29327</strain>
    </source>
</reference>
<evidence type="ECO:0000313" key="2">
    <source>
        <dbReference type="EMBL" id="SHK81951.1"/>
    </source>
</evidence>
<accession>A0A1M6VKR0</accession>
<gene>
    <name evidence="2" type="ORF">SAMN05444414_101369</name>
</gene>
<proteinExistence type="predicted"/>
<feature type="region of interest" description="Disordered" evidence="1">
    <location>
        <begin position="1"/>
        <end position="21"/>
    </location>
</feature>